<protein>
    <submittedName>
        <fullName evidence="1">Uncharacterized protein</fullName>
    </submittedName>
</protein>
<sequence>MHARSPIRPRTCTVPVIQIPPSKQKHRSSCKSSKWPVQIFIRSERLDALASIPAFDASEIHFLNRSDIHISTACFH</sequence>
<name>A0A8S9Z914_9TREM</name>
<accession>A0A8S9Z914</accession>
<organism evidence="1 2">
    <name type="scientific">Paragonimus skrjabini miyazakii</name>
    <dbReference type="NCBI Taxonomy" id="59628"/>
    <lineage>
        <taxon>Eukaryota</taxon>
        <taxon>Metazoa</taxon>
        <taxon>Spiralia</taxon>
        <taxon>Lophotrochozoa</taxon>
        <taxon>Platyhelminthes</taxon>
        <taxon>Trematoda</taxon>
        <taxon>Digenea</taxon>
        <taxon>Plagiorchiida</taxon>
        <taxon>Troglotremata</taxon>
        <taxon>Troglotrematidae</taxon>
        <taxon>Paragonimus</taxon>
    </lineage>
</organism>
<dbReference type="AlphaFoldDB" id="A0A8S9Z914"/>
<dbReference type="EMBL" id="JTDE01000170">
    <property type="protein sequence ID" value="KAF7262106.1"/>
    <property type="molecule type" value="Genomic_DNA"/>
</dbReference>
<dbReference type="Proteomes" id="UP000822476">
    <property type="component" value="Unassembled WGS sequence"/>
</dbReference>
<keyword evidence="2" id="KW-1185">Reference proteome</keyword>
<comment type="caution">
    <text evidence="1">The sequence shown here is derived from an EMBL/GenBank/DDBJ whole genome shotgun (WGS) entry which is preliminary data.</text>
</comment>
<evidence type="ECO:0000313" key="2">
    <source>
        <dbReference type="Proteomes" id="UP000822476"/>
    </source>
</evidence>
<proteinExistence type="predicted"/>
<reference evidence="1" key="1">
    <citation type="submission" date="2019-07" db="EMBL/GenBank/DDBJ databases">
        <title>Annotation for the trematode Paragonimus miyazaki's.</title>
        <authorList>
            <person name="Choi Y.-J."/>
        </authorList>
    </citation>
    <scope>NUCLEOTIDE SEQUENCE</scope>
    <source>
        <strain evidence="1">Japan</strain>
    </source>
</reference>
<gene>
    <name evidence="1" type="ORF">EG68_00591</name>
</gene>
<evidence type="ECO:0000313" key="1">
    <source>
        <dbReference type="EMBL" id="KAF7262106.1"/>
    </source>
</evidence>